<comment type="caution">
    <text evidence="1">The sequence shown here is derived from an EMBL/GenBank/DDBJ whole genome shotgun (WGS) entry which is preliminary data.</text>
</comment>
<organism evidence="1 2">
    <name type="scientific">Polarella glacialis</name>
    <name type="common">Dinoflagellate</name>
    <dbReference type="NCBI Taxonomy" id="89957"/>
    <lineage>
        <taxon>Eukaryota</taxon>
        <taxon>Sar</taxon>
        <taxon>Alveolata</taxon>
        <taxon>Dinophyceae</taxon>
        <taxon>Suessiales</taxon>
        <taxon>Suessiaceae</taxon>
        <taxon>Polarella</taxon>
    </lineage>
</organism>
<dbReference type="EMBL" id="CAJNNV010007491">
    <property type="protein sequence ID" value="CAE8595011.1"/>
    <property type="molecule type" value="Genomic_DNA"/>
</dbReference>
<dbReference type="OrthoDB" id="437784at2759"/>
<reference evidence="1" key="1">
    <citation type="submission" date="2021-02" db="EMBL/GenBank/DDBJ databases">
        <authorList>
            <person name="Dougan E. K."/>
            <person name="Rhodes N."/>
            <person name="Thang M."/>
            <person name="Chan C."/>
        </authorList>
    </citation>
    <scope>NUCLEOTIDE SEQUENCE</scope>
</reference>
<feature type="non-terminal residue" evidence="1">
    <location>
        <position position="1"/>
    </location>
</feature>
<name>A0A813EBL8_POLGL</name>
<sequence length="148" mass="16485">GRKDECSAYLTHMARATQSGDAAQYTMFLQADALEHLRAHFLHIVMRSIQLRTLDVPFLHLGQARMVSSYSPCKRAIFKQVLGREQQGAASGYCCAQFLARRDMLLAPGAQTWARALQAMDDPMPAGCDSVRLGTGMHCLVFESIWHV</sequence>
<evidence type="ECO:0000313" key="1">
    <source>
        <dbReference type="EMBL" id="CAE8595011.1"/>
    </source>
</evidence>
<accession>A0A813EBL8</accession>
<keyword evidence="2" id="KW-1185">Reference proteome</keyword>
<protein>
    <submittedName>
        <fullName evidence="1">Uncharacterized protein</fullName>
    </submittedName>
</protein>
<gene>
    <name evidence="1" type="ORF">PGLA1383_LOCUS13533</name>
</gene>
<dbReference type="AlphaFoldDB" id="A0A813EBL8"/>
<proteinExistence type="predicted"/>
<feature type="non-terminal residue" evidence="1">
    <location>
        <position position="148"/>
    </location>
</feature>
<dbReference type="Proteomes" id="UP000654075">
    <property type="component" value="Unassembled WGS sequence"/>
</dbReference>
<evidence type="ECO:0000313" key="2">
    <source>
        <dbReference type="Proteomes" id="UP000654075"/>
    </source>
</evidence>